<dbReference type="InterPro" id="IPR022998">
    <property type="entry name" value="ThiamineP_synth_TenI"/>
</dbReference>
<dbReference type="SUPFAM" id="SSF51391">
    <property type="entry name" value="Thiamin phosphate synthase"/>
    <property type="match status" value="1"/>
</dbReference>
<dbReference type="Proteomes" id="UP001153069">
    <property type="component" value="Unassembled WGS sequence"/>
</dbReference>
<protein>
    <submittedName>
        <fullName evidence="5">Thiamine-phosphate synthase</fullName>
    </submittedName>
</protein>
<dbReference type="PANTHER" id="PTHR20857:SF23">
    <property type="entry name" value="THIAMINE BIOSYNTHETIC BIFUNCTIONAL ENZYME"/>
    <property type="match status" value="1"/>
</dbReference>
<dbReference type="GO" id="GO:0004789">
    <property type="term" value="F:thiamine-phosphate diphosphorylase activity"/>
    <property type="evidence" value="ECO:0007669"/>
    <property type="project" value="TreeGrafter"/>
</dbReference>
<keyword evidence="6" id="KW-1185">Reference proteome</keyword>
<sequence>MRRLSWFHCCFILWTWLEVFPASSFPLFGVSKRKNCGRLNSSSSTTPTSHERLLLSGQKPPFLAVITEPDACGSDERVAQTLHVLQRVLSVSGVNLISVRVTSDSKKSRVVQLVRGLVQLAEGESSSENPGVRIVVTSDWVDAAMEGGAHGIHVKESHRERIPEIRKQFEPRQPLIGTSAHSIVSAQSAMQNFQPDYLFVGTCYPTQTHPEKLDLEGPELPGQVMEVIQYGCPVFAIGGIHANNCAEPISMGATGVATIRAILQAKDPAVVVCGMKHNMQQAFVKSE</sequence>
<dbReference type="Gene3D" id="3.20.20.70">
    <property type="entry name" value="Aldolase class I"/>
    <property type="match status" value="1"/>
</dbReference>
<keyword evidence="2" id="KW-0784">Thiamine biosynthesis</keyword>
<gene>
    <name evidence="5" type="ORF">SEMRO_157_G071290.1</name>
</gene>
<feature type="domain" description="Thiamine phosphate synthase/TenI" evidence="4">
    <location>
        <begin position="65"/>
        <end position="262"/>
    </location>
</feature>
<evidence type="ECO:0000256" key="2">
    <source>
        <dbReference type="ARBA" id="ARBA00022977"/>
    </source>
</evidence>
<accession>A0A9N8DM63</accession>
<evidence type="ECO:0000313" key="6">
    <source>
        <dbReference type="Proteomes" id="UP001153069"/>
    </source>
</evidence>
<organism evidence="5 6">
    <name type="scientific">Seminavis robusta</name>
    <dbReference type="NCBI Taxonomy" id="568900"/>
    <lineage>
        <taxon>Eukaryota</taxon>
        <taxon>Sar</taxon>
        <taxon>Stramenopiles</taxon>
        <taxon>Ochrophyta</taxon>
        <taxon>Bacillariophyta</taxon>
        <taxon>Bacillariophyceae</taxon>
        <taxon>Bacillariophycidae</taxon>
        <taxon>Naviculales</taxon>
        <taxon>Naviculaceae</taxon>
        <taxon>Seminavis</taxon>
    </lineage>
</organism>
<dbReference type="InterPro" id="IPR036206">
    <property type="entry name" value="ThiamineP_synth_sf"/>
</dbReference>
<dbReference type="AlphaFoldDB" id="A0A9N8DM63"/>
<name>A0A9N8DM63_9STRA</name>
<evidence type="ECO:0000259" key="4">
    <source>
        <dbReference type="Pfam" id="PF02581"/>
    </source>
</evidence>
<dbReference type="EMBL" id="CAICTM010000156">
    <property type="protein sequence ID" value="CAB9503161.1"/>
    <property type="molecule type" value="Genomic_DNA"/>
</dbReference>
<evidence type="ECO:0000313" key="5">
    <source>
        <dbReference type="EMBL" id="CAB9503161.1"/>
    </source>
</evidence>
<dbReference type="PANTHER" id="PTHR20857">
    <property type="entry name" value="THIAMINE-PHOSPHATE PYROPHOSPHORYLASE"/>
    <property type="match status" value="1"/>
</dbReference>
<dbReference type="OrthoDB" id="4994at2759"/>
<feature type="chain" id="PRO_5040504044" evidence="3">
    <location>
        <begin position="25"/>
        <end position="287"/>
    </location>
</feature>
<evidence type="ECO:0000256" key="3">
    <source>
        <dbReference type="SAM" id="SignalP"/>
    </source>
</evidence>
<dbReference type="GO" id="GO:0009228">
    <property type="term" value="P:thiamine biosynthetic process"/>
    <property type="evidence" value="ECO:0007669"/>
    <property type="project" value="UniProtKB-KW"/>
</dbReference>
<proteinExistence type="predicted"/>
<comment type="caution">
    <text evidence="5">The sequence shown here is derived from an EMBL/GenBank/DDBJ whole genome shotgun (WGS) entry which is preliminary data.</text>
</comment>
<keyword evidence="3" id="KW-0732">Signal</keyword>
<feature type="signal peptide" evidence="3">
    <location>
        <begin position="1"/>
        <end position="24"/>
    </location>
</feature>
<comment type="pathway">
    <text evidence="1">Cofactor biosynthesis; thiamine diphosphate biosynthesis.</text>
</comment>
<dbReference type="Pfam" id="PF02581">
    <property type="entry name" value="TMP-TENI"/>
    <property type="match status" value="1"/>
</dbReference>
<dbReference type="GO" id="GO:0005737">
    <property type="term" value="C:cytoplasm"/>
    <property type="evidence" value="ECO:0007669"/>
    <property type="project" value="TreeGrafter"/>
</dbReference>
<evidence type="ECO:0000256" key="1">
    <source>
        <dbReference type="ARBA" id="ARBA00004948"/>
    </source>
</evidence>
<dbReference type="InterPro" id="IPR013785">
    <property type="entry name" value="Aldolase_TIM"/>
</dbReference>
<dbReference type="CDD" id="cd00564">
    <property type="entry name" value="TMP_TenI"/>
    <property type="match status" value="1"/>
</dbReference>
<reference evidence="5" key="1">
    <citation type="submission" date="2020-06" db="EMBL/GenBank/DDBJ databases">
        <authorList>
            <consortium name="Plant Systems Biology data submission"/>
        </authorList>
    </citation>
    <scope>NUCLEOTIDE SEQUENCE</scope>
    <source>
        <strain evidence="5">D6</strain>
    </source>
</reference>